<dbReference type="NCBIfam" id="NF010248">
    <property type="entry name" value="PRK13695.1"/>
    <property type="match status" value="1"/>
</dbReference>
<dbReference type="AlphaFoldDB" id="A0A7C3YG35"/>
<dbReference type="GO" id="GO:0005524">
    <property type="term" value="F:ATP binding"/>
    <property type="evidence" value="ECO:0007669"/>
    <property type="project" value="UniProtKB-UniRule"/>
</dbReference>
<evidence type="ECO:0000256" key="1">
    <source>
        <dbReference type="ARBA" id="ARBA00022741"/>
    </source>
</evidence>
<dbReference type="CDD" id="cd19482">
    <property type="entry name" value="RecA-like_Thep1"/>
    <property type="match status" value="1"/>
</dbReference>
<dbReference type="EC" id="3.6.1.15" evidence="4"/>
<dbReference type="InterPro" id="IPR027417">
    <property type="entry name" value="P-loop_NTPase"/>
</dbReference>
<reference evidence="6" key="1">
    <citation type="journal article" date="2020" name="mSystems">
        <title>Genome- and Community-Level Interaction Insights into Carbon Utilization and Element Cycling Functions of Hydrothermarchaeota in Hydrothermal Sediment.</title>
        <authorList>
            <person name="Zhou Z."/>
            <person name="Liu Y."/>
            <person name="Xu W."/>
            <person name="Pan J."/>
            <person name="Luo Z.H."/>
            <person name="Li M."/>
        </authorList>
    </citation>
    <scope>NUCLEOTIDE SEQUENCE [LARGE SCALE GENOMIC DNA]</scope>
    <source>
        <strain evidence="7">SpSt-62</strain>
        <strain evidence="6">SpSt-97</strain>
    </source>
</reference>
<evidence type="ECO:0000259" key="5">
    <source>
        <dbReference type="SMART" id="SM00382"/>
    </source>
</evidence>
<dbReference type="InterPro" id="IPR003593">
    <property type="entry name" value="AAA+_ATPase"/>
</dbReference>
<dbReference type="GO" id="GO:0017111">
    <property type="term" value="F:ribonucleoside triphosphate phosphatase activity"/>
    <property type="evidence" value="ECO:0007669"/>
    <property type="project" value="UniProtKB-UniRule"/>
</dbReference>
<feature type="domain" description="AAA+ ATPase" evidence="5">
    <location>
        <begin position="2"/>
        <end position="152"/>
    </location>
</feature>
<evidence type="ECO:0000313" key="6">
    <source>
        <dbReference type="EMBL" id="HGE66760.1"/>
    </source>
</evidence>
<dbReference type="PANTHER" id="PTHR43146">
    <property type="entry name" value="CANCER-RELATED NUCLEOSIDE-TRIPHOSPHATASE"/>
    <property type="match status" value="1"/>
</dbReference>
<dbReference type="HAMAP" id="MF_00796">
    <property type="entry name" value="NTPase_1"/>
    <property type="match status" value="1"/>
</dbReference>
<evidence type="ECO:0000256" key="2">
    <source>
        <dbReference type="ARBA" id="ARBA00022801"/>
    </source>
</evidence>
<evidence type="ECO:0000256" key="4">
    <source>
        <dbReference type="HAMAP-Rule" id="MF_00796"/>
    </source>
</evidence>
<sequence>MKVAITGRPGIGKTTACLKIYEALKDRLTIKGFVTKEIRRNRERIGFEIIELDSGRRFKLAEKGEGYPRVGKYKVFIKNIDEIAKKIPEYQADLLIIDEVGPMELKSPLFVKNIENLIHSDRDIILTIHYKLRHPLLEKIRSLFEVILLNQSNRDRIVEDVVSRLDTRGYG</sequence>
<feature type="binding site" evidence="4">
    <location>
        <begin position="94"/>
        <end position="101"/>
    </location>
    <ligand>
        <name>ATP</name>
        <dbReference type="ChEBI" id="CHEBI:30616"/>
    </ligand>
</feature>
<comment type="caution">
    <text evidence="6">The sequence shown here is derived from an EMBL/GenBank/DDBJ whole genome shotgun (WGS) entry which is preliminary data.</text>
</comment>
<proteinExistence type="inferred from homology"/>
<comment type="similarity">
    <text evidence="4">Belongs to the THEP1 NTPase family.</text>
</comment>
<feature type="binding site" evidence="4">
    <location>
        <begin position="7"/>
        <end position="14"/>
    </location>
    <ligand>
        <name>ATP</name>
        <dbReference type="ChEBI" id="CHEBI:30616"/>
    </ligand>
</feature>
<dbReference type="PANTHER" id="PTHR43146:SF1">
    <property type="entry name" value="CANCER-RELATED NUCLEOSIDE-TRIPHOSPHATASE"/>
    <property type="match status" value="1"/>
</dbReference>
<dbReference type="SMART" id="SM00382">
    <property type="entry name" value="AAA"/>
    <property type="match status" value="1"/>
</dbReference>
<dbReference type="EMBL" id="DTAK01000012">
    <property type="protein sequence ID" value="HGU58980.1"/>
    <property type="molecule type" value="Genomic_DNA"/>
</dbReference>
<gene>
    <name evidence="7" type="ORF">ENT89_02030</name>
    <name evidence="6" type="ORF">ENX77_06570</name>
</gene>
<keyword evidence="2 4" id="KW-0378">Hydrolase</keyword>
<keyword evidence="1 4" id="KW-0547">Nucleotide-binding</keyword>
<evidence type="ECO:0000256" key="3">
    <source>
        <dbReference type="ARBA" id="ARBA00022840"/>
    </source>
</evidence>
<dbReference type="Gene3D" id="3.40.50.300">
    <property type="entry name" value="P-loop containing nucleotide triphosphate hydrolases"/>
    <property type="match status" value="1"/>
</dbReference>
<protein>
    <recommendedName>
        <fullName evidence="4">Nucleoside-triphosphatase ENT89_02030</fullName>
        <shortName evidence="4">NTPase</shortName>
        <ecNumber evidence="4">3.6.1.15</ecNumber>
    </recommendedName>
    <alternativeName>
        <fullName evidence="4">Nucleoside triphosphate phosphohydrolase</fullName>
    </alternativeName>
</protein>
<comment type="catalytic activity">
    <reaction evidence="4">
        <text>a ribonucleoside 5'-triphosphate + H2O = a ribonucleoside 5'-diphosphate + phosphate + H(+)</text>
        <dbReference type="Rhea" id="RHEA:23680"/>
        <dbReference type="ChEBI" id="CHEBI:15377"/>
        <dbReference type="ChEBI" id="CHEBI:15378"/>
        <dbReference type="ChEBI" id="CHEBI:43474"/>
        <dbReference type="ChEBI" id="CHEBI:57930"/>
        <dbReference type="ChEBI" id="CHEBI:61557"/>
        <dbReference type="EC" id="3.6.1.15"/>
    </reaction>
</comment>
<comment type="function">
    <text evidence="4">Has nucleotide phosphatase activity towards ATP, GTP, CTP, TTP and UTP. May hydrolyze nucleoside diphosphates with lower efficiency.</text>
</comment>
<name>A0A7C3YG35_9EURY</name>
<evidence type="ECO:0000313" key="7">
    <source>
        <dbReference type="EMBL" id="HGU58980.1"/>
    </source>
</evidence>
<dbReference type="EMBL" id="DTPI01000032">
    <property type="protein sequence ID" value="HGE66760.1"/>
    <property type="molecule type" value="Genomic_DNA"/>
</dbReference>
<dbReference type="SUPFAM" id="SSF52540">
    <property type="entry name" value="P-loop containing nucleoside triphosphate hydrolases"/>
    <property type="match status" value="1"/>
</dbReference>
<keyword evidence="3 4" id="KW-0067">ATP-binding</keyword>
<dbReference type="Pfam" id="PF03266">
    <property type="entry name" value="NTPase_1"/>
    <property type="match status" value="1"/>
</dbReference>
<organism evidence="6">
    <name type="scientific">Geoglobus ahangari</name>
    <dbReference type="NCBI Taxonomy" id="113653"/>
    <lineage>
        <taxon>Archaea</taxon>
        <taxon>Methanobacteriati</taxon>
        <taxon>Methanobacteriota</taxon>
        <taxon>Archaeoglobi</taxon>
        <taxon>Archaeoglobales</taxon>
        <taxon>Archaeoglobaceae</taxon>
        <taxon>Geoglobus</taxon>
    </lineage>
</organism>
<dbReference type="InterPro" id="IPR004948">
    <property type="entry name" value="Nuc-triphosphatase_THEP1"/>
</dbReference>
<accession>A0A7C3YG35</accession>